<feature type="compositionally biased region" description="Basic and acidic residues" evidence="1">
    <location>
        <begin position="760"/>
        <end position="769"/>
    </location>
</feature>
<dbReference type="Proteomes" id="UP001302367">
    <property type="component" value="Chromosome 9"/>
</dbReference>
<evidence type="ECO:0000256" key="1">
    <source>
        <dbReference type="SAM" id="MobiDB-lite"/>
    </source>
</evidence>
<dbReference type="Proteomes" id="UP000230605">
    <property type="component" value="Unassembled WGS sequence"/>
</dbReference>
<feature type="compositionally biased region" description="Basic and acidic residues" evidence="1">
    <location>
        <begin position="936"/>
        <end position="950"/>
    </location>
</feature>
<organism evidence="3 5">
    <name type="scientific">Cercospora beticola</name>
    <name type="common">Sugarbeet leaf spot fungus</name>
    <dbReference type="NCBI Taxonomy" id="122368"/>
    <lineage>
        <taxon>Eukaryota</taxon>
        <taxon>Fungi</taxon>
        <taxon>Dikarya</taxon>
        <taxon>Ascomycota</taxon>
        <taxon>Pezizomycotina</taxon>
        <taxon>Dothideomycetes</taxon>
        <taxon>Dothideomycetidae</taxon>
        <taxon>Mycosphaerellales</taxon>
        <taxon>Mycosphaerellaceae</taxon>
        <taxon>Cercospora</taxon>
    </lineage>
</organism>
<evidence type="ECO:0000313" key="3">
    <source>
        <dbReference type="EMBL" id="PIA80022.1"/>
    </source>
</evidence>
<feature type="region of interest" description="Disordered" evidence="1">
    <location>
        <begin position="752"/>
        <end position="821"/>
    </location>
</feature>
<protein>
    <recommendedName>
        <fullName evidence="2">BTB domain-containing protein</fullName>
    </recommendedName>
</protein>
<feature type="region of interest" description="Disordered" evidence="1">
    <location>
        <begin position="473"/>
        <end position="498"/>
    </location>
</feature>
<feature type="compositionally biased region" description="Basic and acidic residues" evidence="1">
    <location>
        <begin position="650"/>
        <end position="665"/>
    </location>
</feature>
<dbReference type="PANTHER" id="PTHR47843:SF2">
    <property type="entry name" value="BTB DOMAIN-CONTAINING PROTEIN"/>
    <property type="match status" value="1"/>
</dbReference>
<evidence type="ECO:0000313" key="6">
    <source>
        <dbReference type="Proteomes" id="UP001302367"/>
    </source>
</evidence>
<feature type="compositionally biased region" description="Acidic residues" evidence="1">
    <location>
        <begin position="473"/>
        <end position="483"/>
    </location>
</feature>
<dbReference type="EMBL" id="CP134192">
    <property type="protein sequence ID" value="WPB07639.1"/>
    <property type="molecule type" value="Genomic_DNA"/>
</dbReference>
<sequence length="962" mass="108401">MATQTAINKRLTLVINAPLREKEHKKSRWTIQYEFKLWRFGAYQEVHTFVVGPEAVPFTLHTNLLRERCPTFLDELLQREGQVQPSPAGKRETCLLGDISPCPTDRPLDLRTLRVTLFRVFATWLYTGQLVLPEEYASKPPQATRLVAKAPHKVIEAAGTWRDEDLIDLYLFASRYELWELANLAITRLWKQNDQYCRTTALPAIERAFAAGAFGWDDSLGCSGPNQKPYVMRLQDYLLFEGARRLGDIKDSWLDLMLTTHLFPPPYNRALHARYHESPRAIEKRHHDMPEPFWEYEPCYFHCHEEKEEQKKCAARDALSLPDSPNVVPRPSPVVSPTFHTLLRGVCTVLVGRGQVSFTLHKELACHVSDFFRDTFGDAWHGPPNDTIQLPHEQPRDFALFASWLYSAEICLPTLQEVRGTDGLPARPKTPKGKDRVRSDEDGNQTNHDSGVDVSSETDACEAAKLRSIREMADDDSADDDETTAARCAREPDADRETNEARFLVRKHQQDLIRLYAFAIRMKIPALRNAVMDKFVEHRESGIPYASSSPEILRLAYKMNPPNSLICSYLIQEAAFTFRGLPRDKSGYAQLLPPQFLHDLLEYQFTRGIFPKLREHVPSWRVDLCELHTHATEEDASACKARNSEWQQALREKGSTWEPIRKEFGQRQSYAAAQPNVAGRRIERTPTPRGSSSRESPARRPVATPPATDIPSSMSPTFAPTIPPAGAPPAIPRPVSIMSQASSNMSSISLLETQRTPQAKRPESFRKDSAVTSMEIKITPPRPDSISSADDADEEEDTDITPPHTPIKDAHYRTAPPIPHKASYNELHDLQRALPPCFGPRSRASTFHANPKLDLRRSGIDVLAYRAPDPPPPPPPAPSRASQPPPSAPTRASQPPPQTQQARAVHFSRNRITTTVNRLRNRPFTHPKSPVSSSSGEKEHGPGEESEAAKTLRTMIDSLNPL</sequence>
<dbReference type="SUPFAM" id="SSF54695">
    <property type="entry name" value="POZ domain"/>
    <property type="match status" value="1"/>
</dbReference>
<feature type="compositionally biased region" description="Acidic residues" evidence="1">
    <location>
        <begin position="790"/>
        <end position="799"/>
    </location>
</feature>
<reference evidence="3 5" key="1">
    <citation type="submission" date="2015-10" db="EMBL/GenBank/DDBJ databases">
        <title>The cercosporin biosynthetic gene cluster was horizontally transferred to several fungal lineages and shown to be expanded in Cercospora beticola based on microsynteny with recipient genomes.</title>
        <authorList>
            <person name="De Jonge R."/>
            <person name="Ebert M.K."/>
            <person name="Suttle J.C."/>
            <person name="Jurick Ii W.M."/>
            <person name="Secor G.A."/>
            <person name="Thomma B.P."/>
            <person name="Van De Peer Y."/>
            <person name="Bolton M.D."/>
        </authorList>
    </citation>
    <scope>NUCLEOTIDE SEQUENCE [LARGE SCALE GENOMIC DNA]</scope>
    <source>
        <strain evidence="3 5">09-40</strain>
    </source>
</reference>
<dbReference type="Gene3D" id="3.30.710.10">
    <property type="entry name" value="Potassium Channel Kv1.1, Chain A"/>
    <property type="match status" value="2"/>
</dbReference>
<dbReference type="CDD" id="cd18186">
    <property type="entry name" value="BTB_POZ_ZBTB_KLHL-like"/>
    <property type="match status" value="1"/>
</dbReference>
<feature type="domain" description="BTB" evidence="2">
    <location>
        <begin position="347"/>
        <end position="414"/>
    </location>
</feature>
<name>A0A2G5GIX7_CERBT</name>
<evidence type="ECO:0000313" key="5">
    <source>
        <dbReference type="Proteomes" id="UP000230605"/>
    </source>
</evidence>
<feature type="compositionally biased region" description="Pro residues" evidence="1">
    <location>
        <begin position="721"/>
        <end position="732"/>
    </location>
</feature>
<dbReference type="OrthoDB" id="3639176at2759"/>
<evidence type="ECO:0000313" key="4">
    <source>
        <dbReference type="EMBL" id="WPB07639.1"/>
    </source>
</evidence>
<feature type="region of interest" description="Disordered" evidence="1">
    <location>
        <begin position="650"/>
        <end position="733"/>
    </location>
</feature>
<feature type="region of interest" description="Disordered" evidence="1">
    <location>
        <begin position="864"/>
        <end position="962"/>
    </location>
</feature>
<accession>A0A2G5GIX7</accession>
<proteinExistence type="predicted"/>
<feature type="region of interest" description="Disordered" evidence="1">
    <location>
        <begin position="420"/>
        <end position="457"/>
    </location>
</feature>
<feature type="compositionally biased region" description="Pro residues" evidence="1">
    <location>
        <begin position="868"/>
        <end position="898"/>
    </location>
</feature>
<feature type="compositionally biased region" description="Polar residues" evidence="1">
    <location>
        <begin position="444"/>
        <end position="457"/>
    </location>
</feature>
<dbReference type="PROSITE" id="PS50097">
    <property type="entry name" value="BTB"/>
    <property type="match status" value="1"/>
</dbReference>
<gene>
    <name evidence="3" type="ORF">CB0940_12141</name>
    <name evidence="4" type="ORF">RHO25_012300</name>
</gene>
<dbReference type="InterPro" id="IPR000210">
    <property type="entry name" value="BTB/POZ_dom"/>
</dbReference>
<dbReference type="InterPro" id="IPR011333">
    <property type="entry name" value="SKP1/BTB/POZ_sf"/>
</dbReference>
<dbReference type="AlphaFoldDB" id="A0A2G5GIX7"/>
<reference evidence="4 6" key="2">
    <citation type="submission" date="2023-09" db="EMBL/GenBank/DDBJ databases">
        <title>Complete-Gapless Cercospora beticola genome.</title>
        <authorList>
            <person name="Wyatt N.A."/>
            <person name="Spanner R.E."/>
            <person name="Bolton M.D."/>
        </authorList>
    </citation>
    <scope>NUCLEOTIDE SEQUENCE [LARGE SCALE GENOMIC DNA]</scope>
    <source>
        <strain evidence="4">Cb09-40</strain>
    </source>
</reference>
<evidence type="ECO:0000259" key="2">
    <source>
        <dbReference type="PROSITE" id="PS50097"/>
    </source>
</evidence>
<keyword evidence="6" id="KW-1185">Reference proteome</keyword>
<feature type="compositionally biased region" description="Basic and acidic residues" evidence="1">
    <location>
        <begin position="432"/>
        <end position="441"/>
    </location>
</feature>
<feature type="compositionally biased region" description="Basic and acidic residues" evidence="1">
    <location>
        <begin position="488"/>
        <end position="498"/>
    </location>
</feature>
<dbReference type="PANTHER" id="PTHR47843">
    <property type="entry name" value="BTB DOMAIN-CONTAINING PROTEIN-RELATED"/>
    <property type="match status" value="1"/>
</dbReference>
<dbReference type="EMBL" id="LKMD01000252">
    <property type="protein sequence ID" value="PIA80022.1"/>
    <property type="molecule type" value="Genomic_DNA"/>
</dbReference>